<dbReference type="AlphaFoldDB" id="A0AAV4JIX1"/>
<reference evidence="2 3" key="1">
    <citation type="journal article" date="2021" name="Elife">
        <title>Chloroplast acquisition without the gene transfer in kleptoplastic sea slugs, Plakobranchus ocellatus.</title>
        <authorList>
            <person name="Maeda T."/>
            <person name="Takahashi S."/>
            <person name="Yoshida T."/>
            <person name="Shimamura S."/>
            <person name="Takaki Y."/>
            <person name="Nagai Y."/>
            <person name="Toyoda A."/>
            <person name="Suzuki Y."/>
            <person name="Arimoto A."/>
            <person name="Ishii H."/>
            <person name="Satoh N."/>
            <person name="Nishiyama T."/>
            <person name="Hasebe M."/>
            <person name="Maruyama T."/>
            <person name="Minagawa J."/>
            <person name="Obokata J."/>
            <person name="Shigenobu S."/>
        </authorList>
    </citation>
    <scope>NUCLEOTIDE SEQUENCE [LARGE SCALE GENOMIC DNA]</scope>
</reference>
<evidence type="ECO:0000313" key="3">
    <source>
        <dbReference type="Proteomes" id="UP000762676"/>
    </source>
</evidence>
<keyword evidence="3" id="KW-1185">Reference proteome</keyword>
<accession>A0AAV4JIX1</accession>
<name>A0AAV4JIX1_9GAST</name>
<gene>
    <name evidence="2" type="ORF">ElyMa_005116200</name>
</gene>
<sequence>MRARPLCISYTLRKRFCLCIHRFFYFKSTSGAPHPPPSPTRGRRSPARRLLRQGYSGEGDPSPDRTSRLDSMGHTVLPSTIGRTGPKWHVDERLTVFLQANSPQPPGLLPFRLQVAPHGQQGAQ</sequence>
<evidence type="ECO:0000313" key="2">
    <source>
        <dbReference type="EMBL" id="GFS22742.1"/>
    </source>
</evidence>
<feature type="region of interest" description="Disordered" evidence="1">
    <location>
        <begin position="27"/>
        <end position="84"/>
    </location>
</feature>
<dbReference type="EMBL" id="BMAT01010226">
    <property type="protein sequence ID" value="GFS22742.1"/>
    <property type="molecule type" value="Genomic_DNA"/>
</dbReference>
<evidence type="ECO:0000256" key="1">
    <source>
        <dbReference type="SAM" id="MobiDB-lite"/>
    </source>
</evidence>
<dbReference type="Proteomes" id="UP000762676">
    <property type="component" value="Unassembled WGS sequence"/>
</dbReference>
<organism evidence="2 3">
    <name type="scientific">Elysia marginata</name>
    <dbReference type="NCBI Taxonomy" id="1093978"/>
    <lineage>
        <taxon>Eukaryota</taxon>
        <taxon>Metazoa</taxon>
        <taxon>Spiralia</taxon>
        <taxon>Lophotrochozoa</taxon>
        <taxon>Mollusca</taxon>
        <taxon>Gastropoda</taxon>
        <taxon>Heterobranchia</taxon>
        <taxon>Euthyneura</taxon>
        <taxon>Panpulmonata</taxon>
        <taxon>Sacoglossa</taxon>
        <taxon>Placobranchoidea</taxon>
        <taxon>Plakobranchidae</taxon>
        <taxon>Elysia</taxon>
    </lineage>
</organism>
<proteinExistence type="predicted"/>
<protein>
    <submittedName>
        <fullName evidence="2">Uncharacterized protein</fullName>
    </submittedName>
</protein>
<comment type="caution">
    <text evidence="2">The sequence shown here is derived from an EMBL/GenBank/DDBJ whole genome shotgun (WGS) entry which is preliminary data.</text>
</comment>
<feature type="compositionally biased region" description="Basic residues" evidence="1">
    <location>
        <begin position="41"/>
        <end position="51"/>
    </location>
</feature>